<dbReference type="EMBL" id="AZBU02000002">
    <property type="protein sequence ID" value="TKR92495.1"/>
    <property type="molecule type" value="Genomic_DNA"/>
</dbReference>
<dbReference type="Proteomes" id="UP000298663">
    <property type="component" value="Unassembled WGS sequence"/>
</dbReference>
<evidence type="ECO:0000313" key="3">
    <source>
        <dbReference type="Proteomes" id="UP000298663"/>
    </source>
</evidence>
<keyword evidence="3" id="KW-1185">Reference proteome</keyword>
<sequence>MVKLPDINPEPVKVLIKKLWTHDPKGRLPFKEIICFLLDCRMFLHALLPPRTEDHDELRRQDNEEFLDPDELL</sequence>
<reference evidence="2 3" key="1">
    <citation type="journal article" date="2015" name="Genome Biol.">
        <title>Comparative genomics of Steinernema reveals deeply conserved gene regulatory networks.</title>
        <authorList>
            <person name="Dillman A.R."/>
            <person name="Macchietto M."/>
            <person name="Porter C.F."/>
            <person name="Rogers A."/>
            <person name="Williams B."/>
            <person name="Antoshechkin I."/>
            <person name="Lee M.M."/>
            <person name="Goodwin Z."/>
            <person name="Lu X."/>
            <person name="Lewis E.E."/>
            <person name="Goodrich-Blair H."/>
            <person name="Stock S.P."/>
            <person name="Adams B.J."/>
            <person name="Sternberg P.W."/>
            <person name="Mortazavi A."/>
        </authorList>
    </citation>
    <scope>NUCLEOTIDE SEQUENCE [LARGE SCALE GENOMIC DNA]</scope>
    <source>
        <strain evidence="2 3">ALL</strain>
    </source>
</reference>
<proteinExistence type="predicted"/>
<dbReference type="OrthoDB" id="5862519at2759"/>
<accession>A0A4V6A5W5</accession>
<comment type="caution">
    <text evidence="2">The sequence shown here is derived from an EMBL/GenBank/DDBJ whole genome shotgun (WGS) entry which is preliminary data.</text>
</comment>
<feature type="region of interest" description="Disordered" evidence="1">
    <location>
        <begin position="54"/>
        <end position="73"/>
    </location>
</feature>
<evidence type="ECO:0000256" key="1">
    <source>
        <dbReference type="SAM" id="MobiDB-lite"/>
    </source>
</evidence>
<protein>
    <submittedName>
        <fullName evidence="2">Uncharacterized protein</fullName>
    </submittedName>
</protein>
<dbReference type="AlphaFoldDB" id="A0A4V6A5W5"/>
<reference evidence="2 3" key="2">
    <citation type="journal article" date="2019" name="G3 (Bethesda)">
        <title>Hybrid Assembly of the Genome of the Entomopathogenic Nematode Steinernema carpocapsae Identifies the X-Chromosome.</title>
        <authorList>
            <person name="Serra L."/>
            <person name="Macchietto M."/>
            <person name="Macias-Munoz A."/>
            <person name="McGill C.J."/>
            <person name="Rodriguez I.M."/>
            <person name="Rodriguez B."/>
            <person name="Murad R."/>
            <person name="Mortazavi A."/>
        </authorList>
    </citation>
    <scope>NUCLEOTIDE SEQUENCE [LARGE SCALE GENOMIC DNA]</scope>
    <source>
        <strain evidence="2 3">ALL</strain>
    </source>
</reference>
<feature type="compositionally biased region" description="Basic and acidic residues" evidence="1">
    <location>
        <begin position="54"/>
        <end position="63"/>
    </location>
</feature>
<feature type="compositionally biased region" description="Acidic residues" evidence="1">
    <location>
        <begin position="64"/>
        <end position="73"/>
    </location>
</feature>
<organism evidence="2 3">
    <name type="scientific">Steinernema carpocapsae</name>
    <name type="common">Entomopathogenic nematode</name>
    <dbReference type="NCBI Taxonomy" id="34508"/>
    <lineage>
        <taxon>Eukaryota</taxon>
        <taxon>Metazoa</taxon>
        <taxon>Ecdysozoa</taxon>
        <taxon>Nematoda</taxon>
        <taxon>Chromadorea</taxon>
        <taxon>Rhabditida</taxon>
        <taxon>Tylenchina</taxon>
        <taxon>Panagrolaimomorpha</taxon>
        <taxon>Strongyloidoidea</taxon>
        <taxon>Steinernematidae</taxon>
        <taxon>Steinernema</taxon>
    </lineage>
</organism>
<name>A0A4V6A5W5_STECR</name>
<gene>
    <name evidence="2" type="ORF">L596_007138</name>
</gene>
<evidence type="ECO:0000313" key="2">
    <source>
        <dbReference type="EMBL" id="TKR92495.1"/>
    </source>
</evidence>